<gene>
    <name evidence="1" type="ORF">FCM35_KLT17042</name>
</gene>
<reference evidence="1" key="1">
    <citation type="submission" date="2020-01" db="EMBL/GenBank/DDBJ databases">
        <title>Genome sequence of Kobresia littledalei, the first chromosome-level genome in the family Cyperaceae.</title>
        <authorList>
            <person name="Qu G."/>
        </authorList>
    </citation>
    <scope>NUCLEOTIDE SEQUENCE</scope>
    <source>
        <strain evidence="1">C.B.Clarke</strain>
        <tissue evidence="1">Leaf</tissue>
    </source>
</reference>
<proteinExistence type="predicted"/>
<organism evidence="1 2">
    <name type="scientific">Carex littledalei</name>
    <dbReference type="NCBI Taxonomy" id="544730"/>
    <lineage>
        <taxon>Eukaryota</taxon>
        <taxon>Viridiplantae</taxon>
        <taxon>Streptophyta</taxon>
        <taxon>Embryophyta</taxon>
        <taxon>Tracheophyta</taxon>
        <taxon>Spermatophyta</taxon>
        <taxon>Magnoliopsida</taxon>
        <taxon>Liliopsida</taxon>
        <taxon>Poales</taxon>
        <taxon>Cyperaceae</taxon>
        <taxon>Cyperoideae</taxon>
        <taxon>Cariceae</taxon>
        <taxon>Carex</taxon>
        <taxon>Carex subgen. Euthyceras</taxon>
    </lineage>
</organism>
<evidence type="ECO:0000313" key="2">
    <source>
        <dbReference type="Proteomes" id="UP000623129"/>
    </source>
</evidence>
<comment type="caution">
    <text evidence="1">The sequence shown here is derived from an EMBL/GenBank/DDBJ whole genome shotgun (WGS) entry which is preliminary data.</text>
</comment>
<accession>A0A833VR29</accession>
<keyword evidence="2" id="KW-1185">Reference proteome</keyword>
<name>A0A833VR29_9POAL</name>
<dbReference type="EMBL" id="SWLB01000005">
    <property type="protein sequence ID" value="KAF3338205.1"/>
    <property type="molecule type" value="Genomic_DNA"/>
</dbReference>
<protein>
    <submittedName>
        <fullName evidence="1">Uncharacterized protein</fullName>
    </submittedName>
</protein>
<evidence type="ECO:0000313" key="1">
    <source>
        <dbReference type="EMBL" id="KAF3338205.1"/>
    </source>
</evidence>
<dbReference type="AlphaFoldDB" id="A0A833VR29"/>
<dbReference type="Proteomes" id="UP000623129">
    <property type="component" value="Unassembled WGS sequence"/>
</dbReference>
<sequence length="68" mass="7764">MAVPTLQMPMLDIISVRALPFMLATFVDMNDMNLLKEVLQNHKIRQAIHCSTASISRRFLSYATVKEL</sequence>